<gene>
    <name evidence="2" type="ORF">POTOM_049473</name>
</gene>
<feature type="domain" description="Poor homologous synapsis 1 PH" evidence="1">
    <location>
        <begin position="8"/>
        <end position="91"/>
    </location>
</feature>
<accession>A0A8X8C961</accession>
<dbReference type="InterPro" id="IPR057619">
    <property type="entry name" value="PH_PHS1"/>
</dbReference>
<evidence type="ECO:0000259" key="1">
    <source>
        <dbReference type="Pfam" id="PF25349"/>
    </source>
</evidence>
<proteinExistence type="predicted"/>
<dbReference type="Pfam" id="PF25349">
    <property type="entry name" value="PH_PHS1"/>
    <property type="match status" value="1"/>
</dbReference>
<dbReference type="EMBL" id="JAAWWB010000029">
    <property type="protein sequence ID" value="KAG6747094.1"/>
    <property type="molecule type" value="Genomic_DNA"/>
</dbReference>
<dbReference type="OrthoDB" id="851805at2759"/>
<dbReference type="AlphaFoldDB" id="A0A8X8C961"/>
<reference evidence="2" key="1">
    <citation type="journal article" date="2020" name="bioRxiv">
        <title>Hybrid origin of Populus tomentosa Carr. identified through genome sequencing and phylogenomic analysis.</title>
        <authorList>
            <person name="An X."/>
            <person name="Gao K."/>
            <person name="Chen Z."/>
            <person name="Li J."/>
            <person name="Yang X."/>
            <person name="Yang X."/>
            <person name="Zhou J."/>
            <person name="Guo T."/>
            <person name="Zhao T."/>
            <person name="Huang S."/>
            <person name="Miao D."/>
            <person name="Khan W.U."/>
            <person name="Rao P."/>
            <person name="Ye M."/>
            <person name="Lei B."/>
            <person name="Liao W."/>
            <person name="Wang J."/>
            <person name="Ji L."/>
            <person name="Li Y."/>
            <person name="Guo B."/>
            <person name="Mustafa N.S."/>
            <person name="Li S."/>
            <person name="Yun Q."/>
            <person name="Keller S.R."/>
            <person name="Mao J."/>
            <person name="Zhang R."/>
            <person name="Strauss S.H."/>
        </authorList>
    </citation>
    <scope>NUCLEOTIDE SEQUENCE</scope>
    <source>
        <strain evidence="2">GM15</strain>
        <tissue evidence="2">Leaf</tissue>
    </source>
</reference>
<sequence>MFSSLPSSTCHTLQPQLFSQDGCMKDNPFGVWVSASSMASVQLIFNKEKRKNTVTFKGKIYVSCLEACPVRGSRVVFASYRDGLGQANFFPMMRKLVVACLKDIRNVGLPSSKLESDVSPPSEHISSNVIQDRTAEKLSNASPVGICDHTHSAATLAPLPASISAHLSGSCTKAIQEPATMPLPCDLSFQIRVLFQPCNLDSWISDGFANSISHSVTWGALHEFITFLSKVIE</sequence>
<name>A0A8X8C961_POPTO</name>
<keyword evidence="3" id="KW-1185">Reference proteome</keyword>
<evidence type="ECO:0000313" key="3">
    <source>
        <dbReference type="Proteomes" id="UP000886885"/>
    </source>
</evidence>
<dbReference type="Proteomes" id="UP000886885">
    <property type="component" value="Chromosome 15A"/>
</dbReference>
<comment type="caution">
    <text evidence="2">The sequence shown here is derived from an EMBL/GenBank/DDBJ whole genome shotgun (WGS) entry which is preliminary data.</text>
</comment>
<organism evidence="2 3">
    <name type="scientific">Populus tomentosa</name>
    <name type="common">Chinese white poplar</name>
    <dbReference type="NCBI Taxonomy" id="118781"/>
    <lineage>
        <taxon>Eukaryota</taxon>
        <taxon>Viridiplantae</taxon>
        <taxon>Streptophyta</taxon>
        <taxon>Embryophyta</taxon>
        <taxon>Tracheophyta</taxon>
        <taxon>Spermatophyta</taxon>
        <taxon>Magnoliopsida</taxon>
        <taxon>eudicotyledons</taxon>
        <taxon>Gunneridae</taxon>
        <taxon>Pentapetalae</taxon>
        <taxon>rosids</taxon>
        <taxon>fabids</taxon>
        <taxon>Malpighiales</taxon>
        <taxon>Salicaceae</taxon>
        <taxon>Saliceae</taxon>
        <taxon>Populus</taxon>
    </lineage>
</organism>
<evidence type="ECO:0000313" key="2">
    <source>
        <dbReference type="EMBL" id="KAG6747094.1"/>
    </source>
</evidence>
<protein>
    <recommendedName>
        <fullName evidence="1">Poor homologous synapsis 1 PH domain-containing protein</fullName>
    </recommendedName>
</protein>